<dbReference type="SUPFAM" id="SSF56112">
    <property type="entry name" value="Protein kinase-like (PK-like)"/>
    <property type="match status" value="1"/>
</dbReference>
<keyword evidence="7" id="KW-0067">ATP-binding</keyword>
<keyword evidence="3" id="KW-0723">Serine/threonine-protein kinase</keyword>
<evidence type="ECO:0000256" key="12">
    <source>
        <dbReference type="SAM" id="Coils"/>
    </source>
</evidence>
<dbReference type="Gene3D" id="3.30.1010.10">
    <property type="entry name" value="Phosphatidylinositol 3-kinase Catalytic Subunit, Chain A, domain 4"/>
    <property type="match status" value="1"/>
</dbReference>
<evidence type="ECO:0000256" key="6">
    <source>
        <dbReference type="ARBA" id="ARBA00022777"/>
    </source>
</evidence>
<dbReference type="GO" id="GO:0005634">
    <property type="term" value="C:nucleus"/>
    <property type="evidence" value="ECO:0007669"/>
    <property type="project" value="TreeGrafter"/>
</dbReference>
<accession>A0A835I1H0</accession>
<dbReference type="InterPro" id="IPR016024">
    <property type="entry name" value="ARM-type_fold"/>
</dbReference>
<dbReference type="Pfam" id="PF02260">
    <property type="entry name" value="FATC"/>
    <property type="match status" value="1"/>
</dbReference>
<dbReference type="SMART" id="SM01343">
    <property type="entry name" value="FATC"/>
    <property type="match status" value="1"/>
</dbReference>
<feature type="non-terminal residue" evidence="17">
    <location>
        <position position="3734"/>
    </location>
</feature>
<dbReference type="CDD" id="cd05170">
    <property type="entry name" value="PIKKc_SMG1"/>
    <property type="match status" value="1"/>
</dbReference>
<comment type="similarity">
    <text evidence="1">Belongs to the PI3/PI4-kinase family.</text>
</comment>
<feature type="region of interest" description="Disordered" evidence="13">
    <location>
        <begin position="3478"/>
        <end position="3555"/>
    </location>
</feature>
<evidence type="ECO:0000256" key="2">
    <source>
        <dbReference type="ARBA" id="ARBA00012513"/>
    </source>
</evidence>
<evidence type="ECO:0000313" key="17">
    <source>
        <dbReference type="EMBL" id="KAF9608879.1"/>
    </source>
</evidence>
<evidence type="ECO:0000256" key="4">
    <source>
        <dbReference type="ARBA" id="ARBA00022679"/>
    </source>
</evidence>
<evidence type="ECO:0000256" key="8">
    <source>
        <dbReference type="ARBA" id="ARBA00023161"/>
    </source>
</evidence>
<dbReference type="PANTHER" id="PTHR11139">
    <property type="entry name" value="ATAXIA TELANGIECTASIA MUTATED ATM -RELATED"/>
    <property type="match status" value="1"/>
</dbReference>
<dbReference type="InterPro" id="IPR036940">
    <property type="entry name" value="PI3/4_kinase_cat_sf"/>
</dbReference>
<dbReference type="PROSITE" id="PS51190">
    <property type="entry name" value="FATC"/>
    <property type="match status" value="1"/>
</dbReference>
<organism evidence="17 18">
    <name type="scientific">Coptis chinensis</name>
    <dbReference type="NCBI Taxonomy" id="261450"/>
    <lineage>
        <taxon>Eukaryota</taxon>
        <taxon>Viridiplantae</taxon>
        <taxon>Streptophyta</taxon>
        <taxon>Embryophyta</taxon>
        <taxon>Tracheophyta</taxon>
        <taxon>Spermatophyta</taxon>
        <taxon>Magnoliopsida</taxon>
        <taxon>Ranunculales</taxon>
        <taxon>Ranunculaceae</taxon>
        <taxon>Coptidoideae</taxon>
        <taxon>Coptis</taxon>
    </lineage>
</organism>
<feature type="coiled-coil region" evidence="12">
    <location>
        <begin position="2506"/>
        <end position="2533"/>
    </location>
</feature>
<evidence type="ECO:0000256" key="3">
    <source>
        <dbReference type="ARBA" id="ARBA00022527"/>
    </source>
</evidence>
<dbReference type="InterPro" id="IPR039414">
    <property type="entry name" value="SMG1_PIKKc"/>
</dbReference>
<evidence type="ECO:0000313" key="18">
    <source>
        <dbReference type="Proteomes" id="UP000631114"/>
    </source>
</evidence>
<comment type="catalytic activity">
    <reaction evidence="9">
        <text>L-threonyl-[protein] + ATP = O-phospho-L-threonyl-[protein] + ADP + H(+)</text>
        <dbReference type="Rhea" id="RHEA:46608"/>
        <dbReference type="Rhea" id="RHEA-COMP:11060"/>
        <dbReference type="Rhea" id="RHEA-COMP:11605"/>
        <dbReference type="ChEBI" id="CHEBI:15378"/>
        <dbReference type="ChEBI" id="CHEBI:30013"/>
        <dbReference type="ChEBI" id="CHEBI:30616"/>
        <dbReference type="ChEBI" id="CHEBI:61977"/>
        <dbReference type="ChEBI" id="CHEBI:456216"/>
        <dbReference type="EC" id="2.7.11.1"/>
    </reaction>
</comment>
<evidence type="ECO:0000256" key="11">
    <source>
        <dbReference type="PROSITE-ProRule" id="PRU00103"/>
    </source>
</evidence>
<dbReference type="PROSITE" id="PS00916">
    <property type="entry name" value="PI3_4_KINASE_2"/>
    <property type="match status" value="1"/>
</dbReference>
<dbReference type="InterPro" id="IPR021133">
    <property type="entry name" value="HEAT_type_2"/>
</dbReference>
<evidence type="ECO:0000259" key="16">
    <source>
        <dbReference type="PROSITE" id="PS51190"/>
    </source>
</evidence>
<dbReference type="GO" id="GO:0000184">
    <property type="term" value="P:nuclear-transcribed mRNA catabolic process, nonsense-mediated decay"/>
    <property type="evidence" value="ECO:0007669"/>
    <property type="project" value="UniProtKB-KW"/>
</dbReference>
<dbReference type="InterPro" id="IPR000403">
    <property type="entry name" value="PI3/4_kinase_cat_dom"/>
</dbReference>
<comment type="caution">
    <text evidence="17">The sequence shown here is derived from an EMBL/GenBank/DDBJ whole genome shotgun (WGS) entry which is preliminary data.</text>
</comment>
<comment type="catalytic activity">
    <reaction evidence="10">
        <text>L-seryl-[protein] + ATP = O-phospho-L-seryl-[protein] + ADP + H(+)</text>
        <dbReference type="Rhea" id="RHEA:17989"/>
        <dbReference type="Rhea" id="RHEA-COMP:9863"/>
        <dbReference type="Rhea" id="RHEA-COMP:11604"/>
        <dbReference type="ChEBI" id="CHEBI:15378"/>
        <dbReference type="ChEBI" id="CHEBI:29999"/>
        <dbReference type="ChEBI" id="CHEBI:30616"/>
        <dbReference type="ChEBI" id="CHEBI:83421"/>
        <dbReference type="ChEBI" id="CHEBI:456216"/>
        <dbReference type="EC" id="2.7.11.1"/>
    </reaction>
</comment>
<feature type="domain" description="PI3K/PI4K catalytic" evidence="14">
    <location>
        <begin position="1928"/>
        <end position="2269"/>
    </location>
</feature>
<dbReference type="OrthoDB" id="10065496at2759"/>
<dbReference type="FunFam" id="3.30.1010.10:FF:000029">
    <property type="entry name" value="Serine/threonine-protein kinase SMG1"/>
    <property type="match status" value="1"/>
</dbReference>
<dbReference type="GO" id="GO:0004674">
    <property type="term" value="F:protein serine/threonine kinase activity"/>
    <property type="evidence" value="ECO:0007669"/>
    <property type="project" value="UniProtKB-KW"/>
</dbReference>
<protein>
    <recommendedName>
        <fullName evidence="2">non-specific serine/threonine protein kinase</fullName>
        <ecNumber evidence="2">2.7.11.1</ecNumber>
    </recommendedName>
</protein>
<keyword evidence="6" id="KW-0418">Kinase</keyword>
<evidence type="ECO:0000256" key="1">
    <source>
        <dbReference type="ARBA" id="ARBA00011031"/>
    </source>
</evidence>
<dbReference type="InterPro" id="IPR014009">
    <property type="entry name" value="PIK_FAT"/>
</dbReference>
<keyword evidence="18" id="KW-1185">Reference proteome</keyword>
<feature type="region of interest" description="Disordered" evidence="13">
    <location>
        <begin position="3585"/>
        <end position="3649"/>
    </location>
</feature>
<feature type="compositionally biased region" description="Low complexity" evidence="13">
    <location>
        <begin position="3530"/>
        <end position="3547"/>
    </location>
</feature>
<keyword evidence="4" id="KW-0808">Transferase</keyword>
<evidence type="ECO:0000256" key="7">
    <source>
        <dbReference type="ARBA" id="ARBA00022840"/>
    </source>
</evidence>
<evidence type="ECO:0000256" key="13">
    <source>
        <dbReference type="SAM" id="MobiDB-lite"/>
    </source>
</evidence>
<gene>
    <name evidence="17" type="ORF">IFM89_011917</name>
</gene>
<dbReference type="InterPro" id="IPR031559">
    <property type="entry name" value="SMG1"/>
</dbReference>
<dbReference type="EMBL" id="JADFTS010000004">
    <property type="protein sequence ID" value="KAF9608879.1"/>
    <property type="molecule type" value="Genomic_DNA"/>
</dbReference>
<keyword evidence="8" id="KW-0866">Nonsense-mediated mRNA decay</keyword>
<dbReference type="GO" id="GO:0005524">
    <property type="term" value="F:ATP binding"/>
    <property type="evidence" value="ECO:0007669"/>
    <property type="project" value="UniProtKB-KW"/>
</dbReference>
<keyword evidence="5" id="KW-0547">Nucleotide-binding</keyword>
<dbReference type="SUPFAM" id="SSF48371">
    <property type="entry name" value="ARM repeat"/>
    <property type="match status" value="1"/>
</dbReference>
<dbReference type="FunFam" id="1.10.1070.11:FF:000023">
    <property type="entry name" value="serine/threonine-protein kinase SMG1 isoform X1"/>
    <property type="match status" value="1"/>
</dbReference>
<dbReference type="SMART" id="SM00146">
    <property type="entry name" value="PI3Kc"/>
    <property type="match status" value="1"/>
</dbReference>
<evidence type="ECO:0000256" key="5">
    <source>
        <dbReference type="ARBA" id="ARBA00022741"/>
    </source>
</evidence>
<dbReference type="InterPro" id="IPR011009">
    <property type="entry name" value="Kinase-like_dom_sf"/>
</dbReference>
<dbReference type="PROSITE" id="PS50077">
    <property type="entry name" value="HEAT_REPEAT"/>
    <property type="match status" value="1"/>
</dbReference>
<dbReference type="PANTHER" id="PTHR11139:SF71">
    <property type="entry name" value="SERINE_THREONINE-PROTEIN KINASE SMG1"/>
    <property type="match status" value="1"/>
</dbReference>
<evidence type="ECO:0000259" key="15">
    <source>
        <dbReference type="PROSITE" id="PS51189"/>
    </source>
</evidence>
<evidence type="ECO:0000256" key="10">
    <source>
        <dbReference type="ARBA" id="ARBA00048679"/>
    </source>
</evidence>
<dbReference type="Proteomes" id="UP000631114">
    <property type="component" value="Unassembled WGS sequence"/>
</dbReference>
<feature type="domain" description="FAT" evidence="15">
    <location>
        <begin position="1088"/>
        <end position="1714"/>
    </location>
</feature>
<dbReference type="InterPro" id="IPR050517">
    <property type="entry name" value="DDR_Repair_Kinase"/>
</dbReference>
<dbReference type="InterPro" id="IPR018936">
    <property type="entry name" value="PI3/4_kinase_CS"/>
</dbReference>
<proteinExistence type="inferred from homology"/>
<dbReference type="InterPro" id="IPR003152">
    <property type="entry name" value="FATC_dom"/>
</dbReference>
<feature type="repeat" description="HEAT" evidence="11">
    <location>
        <begin position="598"/>
        <end position="627"/>
    </location>
</feature>
<evidence type="ECO:0000256" key="9">
    <source>
        <dbReference type="ARBA" id="ARBA00047899"/>
    </source>
</evidence>
<dbReference type="Pfam" id="PF15785">
    <property type="entry name" value="SMG1"/>
    <property type="match status" value="1"/>
</dbReference>
<feature type="coiled-coil region" evidence="12">
    <location>
        <begin position="2724"/>
        <end position="2751"/>
    </location>
</feature>
<keyword evidence="12" id="KW-0175">Coiled coil</keyword>
<dbReference type="EC" id="2.7.11.1" evidence="2"/>
<dbReference type="Gene3D" id="1.10.1070.11">
    <property type="entry name" value="Phosphatidylinositol 3-/4-kinase, catalytic domain"/>
    <property type="match status" value="1"/>
</dbReference>
<feature type="compositionally biased region" description="Basic and acidic residues" evidence="13">
    <location>
        <begin position="3635"/>
        <end position="3649"/>
    </location>
</feature>
<sequence length="3734" mass="416236">FSPPCNPFKVSQGLSSLLNNDTSYAVRRAAAIGYGALSGVLSSTQILIQDRFVNLLLPLLRKNGNADLALQSLVEYINIGEVNSVERHIIPILKSCQQVLEDERTSLNVLNHLLSVLVLVSVKFFRVFGLHFVDIVDLLLGWALVPDLLEGDRGVIMDSFMQFRKHWLSNLDFSLGLLSKFLGDMDVLVEDESPGTDDQFRRLVALLSCFLTVLKVAATEMLEMSMLDQIREPVIRMVPQLLNCLSMVGKKFGWGKQIAELWRCLTLLAEILCEKFSSFYPVTFDVLFQSLSKGSNGNGNTSVGSRKVRSVEIHGILKTNLQLLALQKLGILPSAVEKILQFDSSVSQLRLHPNPLVTGGCAASYLFLLQHGSNEVVEQSISLLIEELELLKSLLQKSLDSEKEINRIADYEPYSEHELIALFKFDLKVLLGSVSLRSGDGSLLGQPEVAACYNKRSVKMVSSILEKLNPFESPIRGCVEVQVSVLRTLNKLSEVELLSKFFVRKNLSKKTPAGLEDEKFASQYTSKNAVSSVAIEYLKKYNTFLVKSLHASSPLTVKLEALQWVHSFCKAVVTVKEDESLVKRHHEESGFVNIGGNLIPALLNAASDREPKVRSCVASGLETLLQARLIYPGNLYEIAGVILEKLGDPDTSIKNAFLKVLSFVLPITVYTCGLFDYELNITCRPDILRVGNRSYLHWKQLFALKQLPQKLHSQQLVTILSYISQKWKVPLSSWIQRLIHSCHDTPNFTSCQIEEAQHHGSDGLWMDLAMEENMLDKICSVNNLAALWWSIHEAARYCVTVRLRTNLGGPSQTFAALERMLLDISHILQLESEQNDVSLSTSLSGAHLLPMRSFLDFVEALKKNVYNAYDGSLVLPCATKQSSIFFRANKKVCEEWFSRISEPMLNAGLALHSQDAIFHYCAVRLQELRNLVASTLKDKPRAQRVENLKNRFAGDILRILRHAALALCRSREPEALIGLQRWTEMTFSSLCMEENQVRGQTWILGSFTWITALVYQAQGQYERAAAQFSHLLQTEEELSLMGSDGVQFVIERVIESYTALSDWKSLESWLLELQALRAKHAGKDYSGALTAAGNEINAVHALARFDEGDYQAAWSYLDLTPKTSNMLTLDPKLALQRSEQMLLQAMLLKSDGKVDKVPREIEKAKLMLDEVLSVLPFDGLTEAAAYATQLHCISVFEEGYKPRGGQEQSEELQTIMNSYNQVMASPISTVHQDCNLWLKVFRVYRTVLPNFPMTLQLCQKLMNLSRKQSNFAMAHRLSHYLKDNIASCSDEVYRKFLSLDLQYEEILLMHAENHTEDAFTSLWSFVSPDLISPTTIIPDTTENSLKAKAFLKLSIWLRQNYSDISLENIVFKMLEGFKTSDDSSVSRNGHSLSSGTVASEPNFELLLEEIVGTASKMSSILCPTMGKSWLSYASWCYSQAKLSLSIQHDLVLQTSVLSPIILPEVSPNRFHLTNEEISTVENTILQLFQNKRYVNNGDGAGEECIVWPAYGECERNENPVNALVHQVVNIIEAAGGAPGVEDYNGERLSATLASELELFLLRTDVALDKGEISSSVNELVYVWRSLRQRRVNLFGHAAHGFLQYLSYSSSLWEGNLVSSNLYSLKQKTECHTLRAMLYLLNILLNYGVELRDTLETGLSTAPLLPWQEITPQLFAQLTTHPEQVVRKQLEGLLMMLARQSPCSVVYPTLVDINSSELEPSEELQHILGCLSKLYPRLVQDVQLMINQLGNVTVLWEELWLSTLQDLHADVIRRINMLREEAARIAENVTLSHSEKNKINAAKYSAMMAPVVVALERRLVSTSRKPETPHETRFQKEFGEQLKSAILAFKTPPASATALGDVWRPFDTIAASLASYHRKSSIHLSDVAPQLALLSSSDVPMPGLEKQVSPESAGGASPDLQRTVTIASFCEQVTVLSTKTKPKKIAMLGSDGEKYTYLLKGREDLRLDARIMQLLQAINGFLRYSSNMRSRSLAIRYYSVTPISGRAGLIQWVDNVVSIYSVFKSWQNRVQLMQLSGMAAGATNITAPPPVPRPSDMFYGKIIPALKEKGIRRVISRRDWPHEVKRKVLLDLMKETPRQLLHQEIWCASEGFKAFSSKLMRYSGSVAAMSMVGHVLGLGDRHLDNILLDFCSGEVVHIDYNVCFDKGRRLKIPEIVPFRLTQTIEAALGLTGTEGTFRANCEAVLGVLRKNKDIILMLLDVFVWDPLVEWTRGDNHDEATIGGEEKKGMELAVSLSLFASRVQEIRVPIQEHHDLLLVTLPAVEFALERFSDVLNQYEVVSTLFYRADKERSNLVLHETTVKSIVAEATRNSEKIHAAFEVQAHEFVQAKSVAGEKAQEAAIWLEQHGKVLDALRSGSLPEVQALRGMQEALSLTSAVVVAGVPLTIVPEPTQVHCHDLDGDVSQLITELDDGISCATEALQVYTSALQRILPLNYVSTSPLHGWAQLLQLSVNNLSPDILSLAHRQAADLISKTQGDSLESFQVRHDDLCHNVEKYVAEIEKVEEECSELVNSIGSDTEAKAKDRLLSAFTKYMQSAGFSKREDGSFIQLGVSRDVRMQRELEEKKEKVLSVLHVAATALYNEVKGKVFNISSTGGVGWRHAEDTSHNHSVSIFREFEEQIEKCILVSGYINELRQFIGMDLPNLSTDMDHAKHSFEGNWASIFRASLNSCRILIGRMTEVFLPELIRSVVSYNSEVMDAFGSLSQIRGSMDTALEQLVEAELERASLAELEQSYFVKVGRITEQQLALEEAAAKGRDDLSWEEAEELASQEEACREQLDQLHRSWNQKDERKSTVIKRENGIRNALVSSEKCLLSLINADQARDLHILRSQAILASLAGPFSELETVDKIVSSFDAHAGSYSNGSYNVVDLMTSGYSISESVWKFGSLLSNHCFFIWKVCIMDSILDSCIHDISSSVDHTLGFDQLYNVLKKKLETQLQEHVGQYLRERVAPAFLARLEKESEHLNKLTEATKEVGYELVKRDGGAVKRVQLMLEEYCTAHETARAAMSAASLMKRQVAELKEALHKTMLEIVQIEWMHDVSFPYLQKNKLIAQKFISSDDSIYTTILNLDRRKLLDNVQSAMSAIARSVECLQACERTSVSAEGQLERAMGWACAGPTPSANASGKSSGIPPEFHDHLKRRRQLLWAAREQASNVINICSSVLEFEASREGILHISGEDGRSWQQAYLNALTKLDVTYHSFTCVEQEWKQAKSSLEAASNSLISTSSELCSASSVAKSASGDLQSTLAAMRDFACEASVALSSFGRVARGHTALTSECGSMLEENCGKGPAFVVFIANYFQLMEKITFPPTLASNPVQLSVDLSQVLAITEGLHDVHSLGKEAAAVHTALMTDLSKANTILLPFESMLSKDVAAMTDAISKDRESKMEIPPFHGQAIYQSYCLRVRETSQSLKPLVPSLTVSVKELHSMLTRLARTASLHAGNLHKALEGLGESEAVRSQEIGLSRSDLESNPGLFDKERDLLPQMNGGSNPELLNDGDCSFEDEGWISPPESIYSSSSGSYGSSGATSLPTQSDQFSVVGETSVTDQFSGSEDVRYSNVVESSLPAQSETDYVKNHSTDPVIQPCDYPSDHLEASQQPDVKSTAKDINPSHPSDKLEEVDSEGKDETDVLDQVKGQNANQVAPSVECGNRVKRGKSVYALSVLRRVEMKLNGRDIDNNREISVTEQVDYLLKQATSVDNLCNMYEGWTPWI</sequence>
<dbReference type="PROSITE" id="PS50290">
    <property type="entry name" value="PI3_4_KINASE_3"/>
    <property type="match status" value="1"/>
</dbReference>
<dbReference type="PROSITE" id="PS51189">
    <property type="entry name" value="FAT"/>
    <property type="match status" value="1"/>
</dbReference>
<name>A0A835I1H0_9MAGN</name>
<feature type="domain" description="FATC" evidence="16">
    <location>
        <begin position="3702"/>
        <end position="3734"/>
    </location>
</feature>
<reference evidence="17 18" key="1">
    <citation type="submission" date="2020-10" db="EMBL/GenBank/DDBJ databases">
        <title>The Coptis chinensis genome and diversification of protoberbering-type alkaloids.</title>
        <authorList>
            <person name="Wang B."/>
            <person name="Shu S."/>
            <person name="Song C."/>
            <person name="Liu Y."/>
        </authorList>
    </citation>
    <scope>NUCLEOTIDE SEQUENCE [LARGE SCALE GENOMIC DNA]</scope>
    <source>
        <strain evidence="17">HL-2020</strain>
        <tissue evidence="17">Leaf</tissue>
    </source>
</reference>
<evidence type="ECO:0000259" key="14">
    <source>
        <dbReference type="PROSITE" id="PS50290"/>
    </source>
</evidence>
<dbReference type="Pfam" id="PF00454">
    <property type="entry name" value="PI3_PI4_kinase"/>
    <property type="match status" value="1"/>
</dbReference>